<dbReference type="STRING" id="29495.EA26_10395"/>
<dbReference type="eggNOG" id="COG0612">
    <property type="taxonomic scope" value="Bacteria"/>
</dbReference>
<dbReference type="RefSeq" id="WP_052079708.1">
    <property type="nucleotide sequence ID" value="NZ_CP061844.1"/>
</dbReference>
<sequence>MLFAVSNPFIKKVKSSVLFGLLSMTCALPAAHAAIETLSLTPEQNWMPTTDLSLPRQMKIGTLENHIRYVLMPSRRNKDAVAIRLEMGKERRAQRLYRKQALLSEQPLADALREVLEQAGSNQTLITGDQEEVTLILVGDFTTRDAEDAINGVFADVKLVKKSQPLATQLAAEQPESVEQTPRILVATRTSTDALFDLDEDSKMSRKESLSRQLANQVLAKRIENALVTDAEQEKVAVSVEEEKAAGRLSTKALIEFAQQPDWMQAKDIIAKVIDYTKNGTISAQEFSDQVQQMHQRLKANLQQDISEQADEIALAVHRKQVYLQPSDELRLFEFHVAHMSEADLNQSAIQIWSSDIATMVQPATSN</sequence>
<feature type="signal peptide" evidence="1">
    <location>
        <begin position="1"/>
        <end position="33"/>
    </location>
</feature>
<dbReference type="GeneID" id="43683586"/>
<protein>
    <submittedName>
        <fullName evidence="2">Uncharacterized protein</fullName>
    </submittedName>
</protein>
<keyword evidence="3" id="KW-1185">Reference proteome</keyword>
<proteinExistence type="predicted"/>
<evidence type="ECO:0000313" key="2">
    <source>
        <dbReference type="EMBL" id="KGK11692.1"/>
    </source>
</evidence>
<dbReference type="Proteomes" id="UP000029994">
    <property type="component" value="Unassembled WGS sequence"/>
</dbReference>
<comment type="caution">
    <text evidence="2">The sequence shown here is derived from an EMBL/GenBank/DDBJ whole genome shotgun (WGS) entry which is preliminary data.</text>
</comment>
<feature type="chain" id="PRO_5001950636" evidence="1">
    <location>
        <begin position="34"/>
        <end position="367"/>
    </location>
</feature>
<gene>
    <name evidence="2" type="ORF">EA26_10395</name>
</gene>
<dbReference type="AlphaFoldDB" id="A0A099LWP0"/>
<reference evidence="2 3" key="1">
    <citation type="submission" date="2014-04" db="EMBL/GenBank/DDBJ databases">
        <title>Genome sequencing of Vibrio navarrensis strains.</title>
        <authorList>
            <person name="Gladney L.M."/>
            <person name="Katz L.S."/>
            <person name="Marino-Ramirez L."/>
            <person name="Jordan I.K."/>
        </authorList>
    </citation>
    <scope>NUCLEOTIDE SEQUENCE [LARGE SCALE GENOMIC DNA]</scope>
    <source>
        <strain evidence="2 3">ATCC 51183</strain>
    </source>
</reference>
<name>A0A099LWP0_9VIBR</name>
<evidence type="ECO:0000256" key="1">
    <source>
        <dbReference type="SAM" id="SignalP"/>
    </source>
</evidence>
<dbReference type="EMBL" id="JMCG01000001">
    <property type="protein sequence ID" value="KGK11692.1"/>
    <property type="molecule type" value="Genomic_DNA"/>
</dbReference>
<organism evidence="2 3">
    <name type="scientific">Vibrio navarrensis</name>
    <dbReference type="NCBI Taxonomy" id="29495"/>
    <lineage>
        <taxon>Bacteria</taxon>
        <taxon>Pseudomonadati</taxon>
        <taxon>Pseudomonadota</taxon>
        <taxon>Gammaproteobacteria</taxon>
        <taxon>Vibrionales</taxon>
        <taxon>Vibrionaceae</taxon>
        <taxon>Vibrio</taxon>
    </lineage>
</organism>
<accession>A0A099LWP0</accession>
<keyword evidence="1" id="KW-0732">Signal</keyword>
<evidence type="ECO:0000313" key="3">
    <source>
        <dbReference type="Proteomes" id="UP000029994"/>
    </source>
</evidence>